<dbReference type="AlphaFoldDB" id="A0A7H9B672"/>
<evidence type="ECO:0000313" key="9">
    <source>
        <dbReference type="EMBL" id="QLG74225.1"/>
    </source>
</evidence>
<evidence type="ECO:0000256" key="1">
    <source>
        <dbReference type="ARBA" id="ARBA00004643"/>
    </source>
</evidence>
<dbReference type="GeneID" id="59238008"/>
<keyword evidence="7 8" id="KW-0472">Membrane</keyword>
<dbReference type="EMBL" id="CP058610">
    <property type="protein sequence ID" value="QLG74225.1"/>
    <property type="molecule type" value="Genomic_DNA"/>
</dbReference>
<keyword evidence="10" id="KW-1185">Reference proteome</keyword>
<dbReference type="Proteomes" id="UP000509704">
    <property type="component" value="Chromosome 7"/>
</dbReference>
<keyword evidence="4" id="KW-0256">Endoplasmic reticulum</keyword>
<evidence type="ECO:0000256" key="3">
    <source>
        <dbReference type="ARBA" id="ARBA00022692"/>
    </source>
</evidence>
<evidence type="ECO:0000256" key="6">
    <source>
        <dbReference type="ARBA" id="ARBA00022989"/>
    </source>
</evidence>
<dbReference type="OrthoDB" id="2124077at2759"/>
<keyword evidence="3 8" id="KW-0812">Transmembrane</keyword>
<accession>A0A7H9B672</accession>
<dbReference type="SUPFAM" id="SSF103464">
    <property type="entry name" value="Oligosaccharyltransferase subunit ost4p"/>
    <property type="match status" value="1"/>
</dbReference>
<organism evidence="9 10">
    <name type="scientific">Zygotorulaspora mrakii</name>
    <name type="common">Zygosaccharomyces mrakii</name>
    <dbReference type="NCBI Taxonomy" id="42260"/>
    <lineage>
        <taxon>Eukaryota</taxon>
        <taxon>Fungi</taxon>
        <taxon>Dikarya</taxon>
        <taxon>Ascomycota</taxon>
        <taxon>Saccharomycotina</taxon>
        <taxon>Saccharomycetes</taxon>
        <taxon>Saccharomycetales</taxon>
        <taxon>Saccharomycetaceae</taxon>
        <taxon>Zygotorulaspora</taxon>
    </lineage>
</organism>
<reference evidence="9 10" key="1">
    <citation type="submission" date="2020-07" db="EMBL/GenBank/DDBJ databases">
        <title>The yeast mating-type switching endonuclease HO is a domesticated member of an unorthodox homing genetic element family.</title>
        <authorList>
            <person name="Coughlan A.Y."/>
            <person name="Lombardi L."/>
            <person name="Braun-Galleani S."/>
            <person name="Martos A.R."/>
            <person name="Galeote V."/>
            <person name="Bigey F."/>
            <person name="Dequin S."/>
            <person name="Byrne K.P."/>
            <person name="Wolfe K.H."/>
        </authorList>
    </citation>
    <scope>NUCLEOTIDE SEQUENCE [LARGE SCALE GENOMIC DNA]</scope>
    <source>
        <strain evidence="9 10">NRRL Y-6702</strain>
    </source>
</reference>
<feature type="transmembrane region" description="Helical" evidence="8">
    <location>
        <begin position="6"/>
        <end position="28"/>
    </location>
</feature>
<dbReference type="InterPro" id="IPR018943">
    <property type="entry name" value="Oligosaccaryltransferase"/>
</dbReference>
<evidence type="ECO:0000256" key="4">
    <source>
        <dbReference type="ARBA" id="ARBA00022824"/>
    </source>
</evidence>
<dbReference type="GO" id="GO:0005789">
    <property type="term" value="C:endoplasmic reticulum membrane"/>
    <property type="evidence" value="ECO:0007669"/>
    <property type="project" value="UniProtKB-SubCell"/>
</dbReference>
<evidence type="ECO:0000256" key="7">
    <source>
        <dbReference type="ARBA" id="ARBA00023136"/>
    </source>
</evidence>
<dbReference type="InterPro" id="IPR036330">
    <property type="entry name" value="Ost4p_sf"/>
</dbReference>
<evidence type="ECO:0000256" key="5">
    <source>
        <dbReference type="ARBA" id="ARBA00022968"/>
    </source>
</evidence>
<comment type="subcellular location">
    <subcellularLocation>
        <location evidence="1">Endoplasmic reticulum membrane</location>
        <topology evidence="1">Single-pass type III membrane protein</topology>
    </subcellularLocation>
</comment>
<evidence type="ECO:0000313" key="10">
    <source>
        <dbReference type="Proteomes" id="UP000509704"/>
    </source>
</evidence>
<sequence length="38" mass="4282">MIDDEQLNKLAIGFALLMMILIVIYQAISSSTVDKRRA</sequence>
<name>A0A7H9B672_ZYGMR</name>
<dbReference type="RefSeq" id="XP_037145950.1">
    <property type="nucleotide sequence ID" value="XM_037290055.1"/>
</dbReference>
<keyword evidence="5" id="KW-0735">Signal-anchor</keyword>
<evidence type="ECO:0000256" key="8">
    <source>
        <dbReference type="SAM" id="Phobius"/>
    </source>
</evidence>
<comment type="similarity">
    <text evidence="2">Belongs to the OST4 family.</text>
</comment>
<proteinExistence type="inferred from homology"/>
<evidence type="ECO:0000256" key="2">
    <source>
        <dbReference type="ARBA" id="ARBA00007685"/>
    </source>
</evidence>
<keyword evidence="6 8" id="KW-1133">Transmembrane helix</keyword>
<protein>
    <submittedName>
        <fullName evidence="9">Uncharacterized protein</fullName>
    </submittedName>
</protein>
<gene>
    <name evidence="9" type="ORF">HG535_0G01090</name>
</gene>
<dbReference type="KEGG" id="zmk:HG535_0G01090"/>
<dbReference type="Pfam" id="PF10215">
    <property type="entry name" value="Ost4"/>
    <property type="match status" value="1"/>
</dbReference>